<dbReference type="SUPFAM" id="SSF55550">
    <property type="entry name" value="SH2 domain"/>
    <property type="match status" value="1"/>
</dbReference>
<accession>A0A8B7Z1I3</accession>
<dbReference type="PANTHER" id="PTHR19969:SF5">
    <property type="entry name" value="CRK-LIKE PROTEIN"/>
    <property type="match status" value="1"/>
</dbReference>
<dbReference type="Proteomes" id="UP000694845">
    <property type="component" value="Unplaced"/>
</dbReference>
<dbReference type="PANTHER" id="PTHR19969">
    <property type="entry name" value="SH2-SH3 ADAPTOR PROTEIN-RELATED"/>
    <property type="match status" value="1"/>
</dbReference>
<dbReference type="Gene3D" id="3.30.505.10">
    <property type="entry name" value="SH2 domain"/>
    <property type="match status" value="1"/>
</dbReference>
<dbReference type="PROSITE" id="PS50001">
    <property type="entry name" value="SH2"/>
    <property type="match status" value="1"/>
</dbReference>
<dbReference type="RefSeq" id="XP_022099463.1">
    <property type="nucleotide sequence ID" value="XM_022243771.1"/>
</dbReference>
<dbReference type="KEGG" id="aplc:110984006"/>
<evidence type="ECO:0000259" key="3">
    <source>
        <dbReference type="PROSITE" id="PS50001"/>
    </source>
</evidence>
<dbReference type="PRINTS" id="PR00401">
    <property type="entry name" value="SH2DOMAIN"/>
</dbReference>
<proteinExistence type="predicted"/>
<dbReference type="InterPro" id="IPR051184">
    <property type="entry name" value="Tyrosine-phos_adapter"/>
</dbReference>
<dbReference type="GO" id="GO:0035591">
    <property type="term" value="F:signaling adaptor activity"/>
    <property type="evidence" value="ECO:0007669"/>
    <property type="project" value="TreeGrafter"/>
</dbReference>
<evidence type="ECO:0000313" key="4">
    <source>
        <dbReference type="Proteomes" id="UP000694845"/>
    </source>
</evidence>
<protein>
    <submittedName>
        <fullName evidence="5">Crk-like protein</fullName>
    </submittedName>
</protein>
<evidence type="ECO:0000256" key="2">
    <source>
        <dbReference type="PROSITE-ProRule" id="PRU00191"/>
    </source>
</evidence>
<keyword evidence="4" id="KW-1185">Reference proteome</keyword>
<evidence type="ECO:0000313" key="5">
    <source>
        <dbReference type="RefSeq" id="XP_022099463.1"/>
    </source>
</evidence>
<dbReference type="GeneID" id="110984006"/>
<dbReference type="GO" id="GO:0030971">
    <property type="term" value="F:receptor tyrosine kinase binding"/>
    <property type="evidence" value="ECO:0007669"/>
    <property type="project" value="TreeGrafter"/>
</dbReference>
<dbReference type="OrthoDB" id="5914531at2759"/>
<gene>
    <name evidence="5" type="primary">LOC110984006</name>
</gene>
<dbReference type="Pfam" id="PF00017">
    <property type="entry name" value="SH2"/>
    <property type="match status" value="1"/>
</dbReference>
<dbReference type="GO" id="GO:0005737">
    <property type="term" value="C:cytoplasm"/>
    <property type="evidence" value="ECO:0007669"/>
    <property type="project" value="TreeGrafter"/>
</dbReference>
<organism evidence="4 5">
    <name type="scientific">Acanthaster planci</name>
    <name type="common">Crown-of-thorns starfish</name>
    <dbReference type="NCBI Taxonomy" id="133434"/>
    <lineage>
        <taxon>Eukaryota</taxon>
        <taxon>Metazoa</taxon>
        <taxon>Echinodermata</taxon>
        <taxon>Eleutherozoa</taxon>
        <taxon>Asterozoa</taxon>
        <taxon>Asteroidea</taxon>
        <taxon>Valvatacea</taxon>
        <taxon>Valvatida</taxon>
        <taxon>Acanthasteridae</taxon>
        <taxon>Acanthaster</taxon>
    </lineage>
</organism>
<feature type="domain" description="SH2" evidence="3">
    <location>
        <begin position="10"/>
        <end position="97"/>
    </location>
</feature>
<dbReference type="InterPro" id="IPR000980">
    <property type="entry name" value="SH2"/>
</dbReference>
<dbReference type="OMA" id="VRDNETS"/>
<sequence length="113" mass="12635">MSGIKEIPPWYFGKVTKGVAHERLSGTMSGTFLVRDNETSRGSYVVSVNENGMVVDYDIRKTGRTLKINDRDFADLAALIGYFQKYPLDTITLDIPCSKEGMESPPISPSWQK</sequence>
<dbReference type="GO" id="GO:0007167">
    <property type="term" value="P:enzyme-linked receptor protein signaling pathway"/>
    <property type="evidence" value="ECO:0007669"/>
    <property type="project" value="TreeGrafter"/>
</dbReference>
<dbReference type="GO" id="GO:0016477">
    <property type="term" value="P:cell migration"/>
    <property type="evidence" value="ECO:0007669"/>
    <property type="project" value="TreeGrafter"/>
</dbReference>
<keyword evidence="1 2" id="KW-0727">SH2 domain</keyword>
<dbReference type="AlphaFoldDB" id="A0A8B7Z1I3"/>
<reference evidence="5" key="1">
    <citation type="submission" date="2025-08" db="UniProtKB">
        <authorList>
            <consortium name="RefSeq"/>
        </authorList>
    </citation>
    <scope>IDENTIFICATION</scope>
</reference>
<dbReference type="InterPro" id="IPR036860">
    <property type="entry name" value="SH2_dom_sf"/>
</dbReference>
<name>A0A8B7Z1I3_ACAPL</name>
<evidence type="ECO:0000256" key="1">
    <source>
        <dbReference type="ARBA" id="ARBA00022999"/>
    </source>
</evidence>
<dbReference type="SMART" id="SM00252">
    <property type="entry name" value="SH2"/>
    <property type="match status" value="1"/>
</dbReference>